<organism evidence="2 3">
    <name type="scientific">Fusibacter ferrireducens</name>
    <dbReference type="NCBI Taxonomy" id="2785058"/>
    <lineage>
        <taxon>Bacteria</taxon>
        <taxon>Bacillati</taxon>
        <taxon>Bacillota</taxon>
        <taxon>Clostridia</taxon>
        <taxon>Eubacteriales</taxon>
        <taxon>Eubacteriales Family XII. Incertae Sedis</taxon>
        <taxon>Fusibacter</taxon>
    </lineage>
</organism>
<name>A0ABR9ZUW5_9FIRM</name>
<keyword evidence="3" id="KW-1185">Reference proteome</keyword>
<dbReference type="NCBIfam" id="TIGR00762">
    <property type="entry name" value="DegV"/>
    <property type="match status" value="1"/>
</dbReference>
<dbReference type="RefSeq" id="WP_194702389.1">
    <property type="nucleotide sequence ID" value="NZ_JADKNH010000008.1"/>
</dbReference>
<evidence type="ECO:0000313" key="2">
    <source>
        <dbReference type="EMBL" id="MBF4694146.1"/>
    </source>
</evidence>
<protein>
    <submittedName>
        <fullName evidence="2">DegV family protein</fullName>
    </submittedName>
</protein>
<dbReference type="PANTHER" id="PTHR33434:SF2">
    <property type="entry name" value="FATTY ACID-BINDING PROTEIN TM_1468"/>
    <property type="match status" value="1"/>
</dbReference>
<evidence type="ECO:0000313" key="3">
    <source>
        <dbReference type="Proteomes" id="UP000614200"/>
    </source>
</evidence>
<evidence type="ECO:0000256" key="1">
    <source>
        <dbReference type="ARBA" id="ARBA00023121"/>
    </source>
</evidence>
<proteinExistence type="predicted"/>
<dbReference type="PANTHER" id="PTHR33434">
    <property type="entry name" value="DEGV DOMAIN-CONTAINING PROTEIN DR_1986-RELATED"/>
    <property type="match status" value="1"/>
</dbReference>
<comment type="caution">
    <text evidence="2">The sequence shown here is derived from an EMBL/GenBank/DDBJ whole genome shotgun (WGS) entry which is preliminary data.</text>
</comment>
<sequence length="280" mass="31019">MPITLVTDSTCDLTPKELADQGILFASLKVLFKDAEYIDKINLDTATFYEKMRNSPELPTTSQVNPNEFYDIFSAEIEKGNAVLGIFISSELSGTYNSAKIAKEMIGSDQIYLVDSRTTSFSLALILLKANQWIKEGKSIDRIQRDLNVLVEKAQLYGMLDSLDNLKKGGRLSSGTAMIGKMLNLKPIIEVKNGVVEMANKVRGTRKGMSWMIEQLKNEYPEGIIDTLALAHANDLKKLEELKALINASFDVHNIYEVEIGSVVGTHTGEGVVGVAYFRK</sequence>
<reference evidence="2 3" key="1">
    <citation type="submission" date="2020-11" db="EMBL/GenBank/DDBJ databases">
        <title>Fusibacter basophilias sp. nov.</title>
        <authorList>
            <person name="Qiu D."/>
        </authorList>
    </citation>
    <scope>NUCLEOTIDE SEQUENCE [LARGE SCALE GENOMIC DNA]</scope>
    <source>
        <strain evidence="2 3">Q10-2</strain>
    </source>
</reference>
<dbReference type="EMBL" id="JADKNH010000008">
    <property type="protein sequence ID" value="MBF4694146.1"/>
    <property type="molecule type" value="Genomic_DNA"/>
</dbReference>
<dbReference type="InterPro" id="IPR003797">
    <property type="entry name" value="DegV"/>
</dbReference>
<dbReference type="Gene3D" id="3.40.50.10170">
    <property type="match status" value="1"/>
</dbReference>
<dbReference type="InterPro" id="IPR043168">
    <property type="entry name" value="DegV_C"/>
</dbReference>
<accession>A0ABR9ZUW5</accession>
<dbReference type="SUPFAM" id="SSF82549">
    <property type="entry name" value="DAK1/DegV-like"/>
    <property type="match status" value="1"/>
</dbReference>
<dbReference type="PROSITE" id="PS51482">
    <property type="entry name" value="DEGV"/>
    <property type="match status" value="1"/>
</dbReference>
<dbReference type="Gene3D" id="3.30.1180.10">
    <property type="match status" value="1"/>
</dbReference>
<keyword evidence="1" id="KW-0446">Lipid-binding</keyword>
<gene>
    <name evidence="2" type="ORF">ISU02_13575</name>
</gene>
<dbReference type="Pfam" id="PF02645">
    <property type="entry name" value="DegV"/>
    <property type="match status" value="1"/>
</dbReference>
<dbReference type="Proteomes" id="UP000614200">
    <property type="component" value="Unassembled WGS sequence"/>
</dbReference>
<dbReference type="InterPro" id="IPR050270">
    <property type="entry name" value="DegV_domain_contain"/>
</dbReference>